<evidence type="ECO:0000256" key="6">
    <source>
        <dbReference type="ARBA" id="ARBA00022989"/>
    </source>
</evidence>
<evidence type="ECO:0000313" key="10">
    <source>
        <dbReference type="EMBL" id="QWT28940.1"/>
    </source>
</evidence>
<sequence length="100" mass="12135">MFFFWVCYVDQIYFYNREIISSYECGFDSKDTSRLPFSLYFFLILLVFIVFDVELCFLLQVPYESFGFYYGNRLFFLFVVYLLVSGVLLELFSGILLWKF</sequence>
<evidence type="ECO:0000256" key="9">
    <source>
        <dbReference type="RuleBase" id="RU003640"/>
    </source>
</evidence>
<keyword evidence="7 9" id="KW-0472">Membrane</keyword>
<keyword evidence="6 9" id="KW-1133">Transmembrane helix</keyword>
<evidence type="ECO:0000256" key="5">
    <source>
        <dbReference type="ARBA" id="ARBA00022692"/>
    </source>
</evidence>
<evidence type="ECO:0000256" key="2">
    <source>
        <dbReference type="ARBA" id="ARBA00008472"/>
    </source>
</evidence>
<evidence type="ECO:0000256" key="4">
    <source>
        <dbReference type="ARBA" id="ARBA00022448"/>
    </source>
</evidence>
<evidence type="ECO:0000256" key="7">
    <source>
        <dbReference type="ARBA" id="ARBA00023136"/>
    </source>
</evidence>
<keyword evidence="4 9" id="KW-0813">Transport</keyword>
<keyword evidence="9" id="KW-0679">Respiratory chain</keyword>
<evidence type="ECO:0000256" key="1">
    <source>
        <dbReference type="ARBA" id="ARBA00004370"/>
    </source>
</evidence>
<reference evidence="10" key="1">
    <citation type="submission" date="2021-04" db="EMBL/GenBank/DDBJ databases">
        <title>The complete mitochondrial genome of a planarian flatworm Girardia tigrina (Tricladida: Dugesiidae).</title>
        <authorList>
            <person name="Pan H.C."/>
        </authorList>
    </citation>
    <scope>NUCLEOTIDE SEQUENCE</scope>
</reference>
<dbReference type="Pfam" id="PF00507">
    <property type="entry name" value="Oxidored_q4"/>
    <property type="match status" value="1"/>
</dbReference>
<organism evidence="10">
    <name type="scientific">Girardia tigrina</name>
    <name type="common">Planarian</name>
    <name type="synonym">Dugesia tigrina</name>
    <dbReference type="NCBI Taxonomy" id="6162"/>
    <lineage>
        <taxon>Eukaryota</taxon>
        <taxon>Metazoa</taxon>
        <taxon>Spiralia</taxon>
        <taxon>Lophotrochozoa</taxon>
        <taxon>Platyhelminthes</taxon>
        <taxon>Rhabditophora</taxon>
        <taxon>Seriata</taxon>
        <taxon>Tricladida</taxon>
        <taxon>Continenticola</taxon>
        <taxon>Geoplanoidea</taxon>
        <taxon>Dugesiidae</taxon>
        <taxon>Girardia</taxon>
    </lineage>
</organism>
<keyword evidence="9" id="KW-0520">NAD</keyword>
<evidence type="ECO:0000256" key="8">
    <source>
        <dbReference type="ARBA" id="ARBA00049551"/>
    </source>
</evidence>
<geneLocation type="mitochondrion" evidence="10"/>
<dbReference type="EMBL" id="MW972220">
    <property type="protein sequence ID" value="QWT28940.1"/>
    <property type="molecule type" value="Genomic_DNA"/>
</dbReference>
<comment type="subcellular location">
    <subcellularLocation>
        <location evidence="1">Membrane</location>
    </subcellularLocation>
    <subcellularLocation>
        <location evidence="9">Mitochondrion membrane</location>
        <topology evidence="9">Multi-pass membrane protein</topology>
    </subcellularLocation>
</comment>
<feature type="transmembrane region" description="Helical" evidence="9">
    <location>
        <begin position="75"/>
        <end position="98"/>
    </location>
</feature>
<protein>
    <recommendedName>
        <fullName evidence="3 9">NADH-ubiquinone oxidoreductase chain 3</fullName>
        <ecNumber evidence="9">7.1.1.2</ecNumber>
    </recommendedName>
</protein>
<accession>A0A8F2E4V5</accession>
<comment type="catalytic activity">
    <reaction evidence="8 9">
        <text>a ubiquinone + NADH + 5 H(+)(in) = a ubiquinol + NAD(+) + 4 H(+)(out)</text>
        <dbReference type="Rhea" id="RHEA:29091"/>
        <dbReference type="Rhea" id="RHEA-COMP:9565"/>
        <dbReference type="Rhea" id="RHEA-COMP:9566"/>
        <dbReference type="ChEBI" id="CHEBI:15378"/>
        <dbReference type="ChEBI" id="CHEBI:16389"/>
        <dbReference type="ChEBI" id="CHEBI:17976"/>
        <dbReference type="ChEBI" id="CHEBI:57540"/>
        <dbReference type="ChEBI" id="CHEBI:57945"/>
        <dbReference type="EC" id="7.1.1.2"/>
    </reaction>
</comment>
<keyword evidence="9" id="KW-0830">Ubiquinone</keyword>
<keyword evidence="9 10" id="KW-0496">Mitochondrion</keyword>
<keyword evidence="5 9" id="KW-0812">Transmembrane</keyword>
<evidence type="ECO:0000256" key="3">
    <source>
        <dbReference type="ARBA" id="ARBA00021007"/>
    </source>
</evidence>
<comment type="function">
    <text evidence="9">Core subunit of the mitochondrial membrane respiratory chain NADH dehydrogenase (Complex I) which catalyzes electron transfer from NADH through the respiratory chain, using ubiquinone as an electron acceptor. Essential for the catalytic activity of complex I.</text>
</comment>
<dbReference type="GO" id="GO:0008137">
    <property type="term" value="F:NADH dehydrogenase (ubiquinone) activity"/>
    <property type="evidence" value="ECO:0007669"/>
    <property type="project" value="UniProtKB-UniRule"/>
</dbReference>
<dbReference type="AlphaFoldDB" id="A0A8F2E4V5"/>
<dbReference type="EC" id="7.1.1.2" evidence="9"/>
<name>A0A8F2E4V5_GIRTI</name>
<dbReference type="GO" id="GO:0031966">
    <property type="term" value="C:mitochondrial membrane"/>
    <property type="evidence" value="ECO:0007669"/>
    <property type="project" value="UniProtKB-SubCell"/>
</dbReference>
<feature type="transmembrane region" description="Helical" evidence="9">
    <location>
        <begin position="39"/>
        <end position="63"/>
    </location>
</feature>
<dbReference type="InterPro" id="IPR038430">
    <property type="entry name" value="NDAH_ubi_oxred_su3_sf"/>
</dbReference>
<keyword evidence="9" id="KW-0249">Electron transport</keyword>
<comment type="similarity">
    <text evidence="2 9">Belongs to the complex I subunit 3 family.</text>
</comment>
<gene>
    <name evidence="10" type="primary">ND3</name>
</gene>
<proteinExistence type="inferred from homology"/>
<dbReference type="Gene3D" id="1.20.58.1610">
    <property type="entry name" value="NADH:ubiquinone/plastoquinone oxidoreductase, chain 3"/>
    <property type="match status" value="1"/>
</dbReference>
<dbReference type="InterPro" id="IPR000440">
    <property type="entry name" value="NADH_UbQ/plastoQ_OxRdtase_su3"/>
</dbReference>
<keyword evidence="9" id="KW-1278">Translocase</keyword>